<evidence type="ECO:0000313" key="1">
    <source>
        <dbReference type="EMBL" id="CDM65893.1"/>
    </source>
</evidence>
<gene>
    <name evidence="1" type="ORF">PYK22_01901</name>
</gene>
<reference evidence="1 2" key="1">
    <citation type="submission" date="2013-12" db="EMBL/GenBank/DDBJ databases">
        <authorList>
            <person name="Stott M."/>
        </authorList>
    </citation>
    <scope>NUCLEOTIDE SEQUENCE [LARGE SCALE GENOMIC DNA]</scope>
    <source>
        <strain evidence="1 2">K22</strain>
    </source>
</reference>
<reference evidence="1 2" key="2">
    <citation type="submission" date="2015-01" db="EMBL/GenBank/DDBJ databases">
        <title>Complete genome sequence of Pyrinomonas methylaliphatogenes type strain K22T.</title>
        <authorList>
            <person name="Lee K.C.Y."/>
            <person name="Power J.F."/>
            <person name="Dunfield P.F."/>
            <person name="Morgan X.C."/>
            <person name="Huttenhower C."/>
            <person name="Stott M.B."/>
        </authorList>
    </citation>
    <scope>NUCLEOTIDE SEQUENCE [LARGE SCALE GENOMIC DNA]</scope>
    <source>
        <strain evidence="1 2">K22</strain>
    </source>
</reference>
<proteinExistence type="predicted"/>
<organism evidence="1 2">
    <name type="scientific">Pyrinomonas methylaliphatogenes</name>
    <dbReference type="NCBI Taxonomy" id="454194"/>
    <lineage>
        <taxon>Bacteria</taxon>
        <taxon>Pseudomonadati</taxon>
        <taxon>Acidobacteriota</taxon>
        <taxon>Blastocatellia</taxon>
        <taxon>Blastocatellales</taxon>
        <taxon>Pyrinomonadaceae</taxon>
        <taxon>Pyrinomonas</taxon>
    </lineage>
</organism>
<dbReference type="PANTHER" id="PTHR37029">
    <property type="entry name" value="SSR1768 PROTEIN"/>
    <property type="match status" value="1"/>
</dbReference>
<dbReference type="PANTHER" id="PTHR37029:SF1">
    <property type="entry name" value="SSR1768 PROTEIN"/>
    <property type="match status" value="1"/>
</dbReference>
<dbReference type="EMBL" id="CBXV010000006">
    <property type="protein sequence ID" value="CDM65893.1"/>
    <property type="molecule type" value="Genomic_DNA"/>
</dbReference>
<name>A0A0B6WX78_9BACT</name>
<keyword evidence="2" id="KW-1185">Reference proteome</keyword>
<dbReference type="AlphaFoldDB" id="A0A0B6WX78"/>
<dbReference type="OrthoDB" id="9799670at2"/>
<dbReference type="Pfam" id="PF10049">
    <property type="entry name" value="DUF2283"/>
    <property type="match status" value="1"/>
</dbReference>
<dbReference type="RefSeq" id="WP_041976509.1">
    <property type="nucleotide sequence ID" value="NZ_CBXV010000006.1"/>
</dbReference>
<dbReference type="InterPro" id="IPR019270">
    <property type="entry name" value="DUF2283"/>
</dbReference>
<sequence length="66" mass="7478">MRLKVDHKNDVLYFRLDEAAIVESEEVKPGIILDYDANGNVVGIEILGLSKRVPIETLKRLQVETI</sequence>
<protein>
    <submittedName>
        <fullName evidence="1">Uncharacterized conserved small protein</fullName>
    </submittedName>
</protein>
<dbReference type="STRING" id="454194.PYK22_01901"/>
<evidence type="ECO:0000313" key="2">
    <source>
        <dbReference type="Proteomes" id="UP000031518"/>
    </source>
</evidence>
<dbReference type="Proteomes" id="UP000031518">
    <property type="component" value="Unassembled WGS sequence"/>
</dbReference>
<accession>A0A0B6WX78</accession>